<dbReference type="EMBL" id="LAZR01030592">
    <property type="protein sequence ID" value="KKL56151.1"/>
    <property type="molecule type" value="Genomic_DNA"/>
</dbReference>
<evidence type="ECO:0000259" key="4">
    <source>
        <dbReference type="PROSITE" id="PS51898"/>
    </source>
</evidence>
<reference evidence="6" key="1">
    <citation type="journal article" date="2015" name="Nature">
        <title>Complex archaea that bridge the gap between prokaryotes and eukaryotes.</title>
        <authorList>
            <person name="Spang A."/>
            <person name="Saw J.H."/>
            <person name="Jorgensen S.L."/>
            <person name="Zaremba-Niedzwiedzka K."/>
            <person name="Martijn J."/>
            <person name="Lind A.E."/>
            <person name="van Eijk R."/>
            <person name="Schleper C."/>
            <person name="Guy L."/>
            <person name="Ettema T.J."/>
        </authorList>
    </citation>
    <scope>NUCLEOTIDE SEQUENCE</scope>
</reference>
<dbReference type="GO" id="GO:0003677">
    <property type="term" value="F:DNA binding"/>
    <property type="evidence" value="ECO:0007669"/>
    <property type="project" value="UniProtKB-KW"/>
</dbReference>
<feature type="domain" description="Core-binding (CB)" evidence="5">
    <location>
        <begin position="67"/>
        <end position="159"/>
    </location>
</feature>
<dbReference type="InterPro" id="IPR013762">
    <property type="entry name" value="Integrase-like_cat_sf"/>
</dbReference>
<feature type="domain" description="Tyr recombinase" evidence="4">
    <location>
        <begin position="183"/>
        <end position="379"/>
    </location>
</feature>
<sequence>MRGHIHKRVRKNRSGKETTLWYMVVDIGKDGDGRRRQKWHGGYTTRREAEVAKAKIVNDLHTGFYVTPDRITLNGWVKESWLPMVESRIKPSTFYSYRHNMKLHVLPTLGTRSLQQLTAPMLNALYAELAVGGNGRRALSPKTVSYIHAIVHKALADAVDAGVLSSNVAERAKPPRPQRRAAREIQCWEPEELARFLEHVRGTRLEAAWRLAAMTGMRRGEILGLRWRDIDQVGASISVRQALVSVAYAILQSTPKTHQARVIDLDPVTVKQLQAHRQRQQIERDQWGPDYCDKDLVVAKENGEPLHPQSLSQAFERLVRTAGLRKIRLHDLRHTHATIAVKAGVPVKVISERLGHESPAFTLKQYAHVLPGMQAEAAADIAEVVASA</sequence>
<keyword evidence="3" id="KW-0233">DNA recombination</keyword>
<evidence type="ECO:0000313" key="6">
    <source>
        <dbReference type="EMBL" id="KKL56151.1"/>
    </source>
</evidence>
<gene>
    <name evidence="6" type="ORF">LCGC14_2248290</name>
</gene>
<dbReference type="GO" id="GO:0015074">
    <property type="term" value="P:DNA integration"/>
    <property type="evidence" value="ECO:0007669"/>
    <property type="project" value="UniProtKB-KW"/>
</dbReference>
<dbReference type="Pfam" id="PF14657">
    <property type="entry name" value="Arm-DNA-bind_4"/>
    <property type="match status" value="1"/>
</dbReference>
<dbReference type="Pfam" id="PF00589">
    <property type="entry name" value="Phage_integrase"/>
    <property type="match status" value="1"/>
</dbReference>
<dbReference type="AlphaFoldDB" id="A0A0F9DQS8"/>
<dbReference type="CDD" id="cd01189">
    <property type="entry name" value="INT_ICEBs1_C_like"/>
    <property type="match status" value="1"/>
</dbReference>
<dbReference type="Pfam" id="PF14659">
    <property type="entry name" value="Phage_int_SAM_3"/>
    <property type="match status" value="1"/>
</dbReference>
<dbReference type="InterPro" id="IPR010998">
    <property type="entry name" value="Integrase_recombinase_N"/>
</dbReference>
<dbReference type="PROSITE" id="PS51898">
    <property type="entry name" value="TYR_RECOMBINASE"/>
    <property type="match status" value="1"/>
</dbReference>
<dbReference type="InterPro" id="IPR011010">
    <property type="entry name" value="DNA_brk_join_enz"/>
</dbReference>
<comment type="caution">
    <text evidence="6">The sequence shown here is derived from an EMBL/GenBank/DDBJ whole genome shotgun (WGS) entry which is preliminary data.</text>
</comment>
<protein>
    <recommendedName>
        <fullName evidence="7">Tyr recombinase domain-containing protein</fullName>
    </recommendedName>
</protein>
<dbReference type="SUPFAM" id="SSF56349">
    <property type="entry name" value="DNA breaking-rejoining enzymes"/>
    <property type="match status" value="1"/>
</dbReference>
<accession>A0A0F9DQS8</accession>
<dbReference type="InterPro" id="IPR044068">
    <property type="entry name" value="CB"/>
</dbReference>
<name>A0A0F9DQS8_9ZZZZ</name>
<dbReference type="InterPro" id="IPR050090">
    <property type="entry name" value="Tyrosine_recombinase_XerCD"/>
</dbReference>
<evidence type="ECO:0008006" key="7">
    <source>
        <dbReference type="Google" id="ProtNLM"/>
    </source>
</evidence>
<evidence type="ECO:0000256" key="1">
    <source>
        <dbReference type="ARBA" id="ARBA00022908"/>
    </source>
</evidence>
<keyword evidence="2" id="KW-0238">DNA-binding</keyword>
<dbReference type="Gene3D" id="1.10.443.10">
    <property type="entry name" value="Intergrase catalytic core"/>
    <property type="match status" value="1"/>
</dbReference>
<dbReference type="PANTHER" id="PTHR30349">
    <property type="entry name" value="PHAGE INTEGRASE-RELATED"/>
    <property type="match status" value="1"/>
</dbReference>
<dbReference type="InterPro" id="IPR004107">
    <property type="entry name" value="Integrase_SAM-like_N"/>
</dbReference>
<evidence type="ECO:0000256" key="2">
    <source>
        <dbReference type="ARBA" id="ARBA00023125"/>
    </source>
</evidence>
<dbReference type="PANTHER" id="PTHR30349:SF41">
    <property type="entry name" value="INTEGRASE_RECOMBINASE PROTEIN MJ0367-RELATED"/>
    <property type="match status" value="1"/>
</dbReference>
<proteinExistence type="predicted"/>
<dbReference type="InterPro" id="IPR028259">
    <property type="entry name" value="AP2-like_int_N"/>
</dbReference>
<dbReference type="GO" id="GO:0006310">
    <property type="term" value="P:DNA recombination"/>
    <property type="evidence" value="ECO:0007669"/>
    <property type="project" value="UniProtKB-KW"/>
</dbReference>
<dbReference type="PROSITE" id="PS51900">
    <property type="entry name" value="CB"/>
    <property type="match status" value="1"/>
</dbReference>
<dbReference type="InterPro" id="IPR002104">
    <property type="entry name" value="Integrase_catalytic"/>
</dbReference>
<evidence type="ECO:0000259" key="5">
    <source>
        <dbReference type="PROSITE" id="PS51900"/>
    </source>
</evidence>
<organism evidence="6">
    <name type="scientific">marine sediment metagenome</name>
    <dbReference type="NCBI Taxonomy" id="412755"/>
    <lineage>
        <taxon>unclassified sequences</taxon>
        <taxon>metagenomes</taxon>
        <taxon>ecological metagenomes</taxon>
    </lineage>
</organism>
<keyword evidence="1" id="KW-0229">DNA integration</keyword>
<dbReference type="Gene3D" id="1.10.150.130">
    <property type="match status" value="1"/>
</dbReference>
<evidence type="ECO:0000256" key="3">
    <source>
        <dbReference type="ARBA" id="ARBA00023172"/>
    </source>
</evidence>